<accession>A0A4Q9DUI2</accession>
<keyword evidence="3" id="KW-0804">Transcription</keyword>
<keyword evidence="7" id="KW-1185">Reference proteome</keyword>
<dbReference type="EMBL" id="SIRE01000007">
    <property type="protein sequence ID" value="TBL79343.1"/>
    <property type="molecule type" value="Genomic_DNA"/>
</dbReference>
<dbReference type="PANTHER" id="PTHR43280:SF10">
    <property type="entry name" value="REGULATORY PROTEIN POCR"/>
    <property type="match status" value="1"/>
</dbReference>
<evidence type="ECO:0000313" key="7">
    <source>
        <dbReference type="Proteomes" id="UP000293142"/>
    </source>
</evidence>
<organism evidence="6 7">
    <name type="scientific">Paenibacillus thalictri</name>
    <dbReference type="NCBI Taxonomy" id="2527873"/>
    <lineage>
        <taxon>Bacteria</taxon>
        <taxon>Bacillati</taxon>
        <taxon>Bacillota</taxon>
        <taxon>Bacilli</taxon>
        <taxon>Bacillales</taxon>
        <taxon>Paenibacillaceae</taxon>
        <taxon>Paenibacillus</taxon>
    </lineage>
</organism>
<evidence type="ECO:0000256" key="3">
    <source>
        <dbReference type="ARBA" id="ARBA00023163"/>
    </source>
</evidence>
<proteinExistence type="predicted"/>
<name>A0A4Q9DUI2_9BACL</name>
<dbReference type="SMART" id="SM00342">
    <property type="entry name" value="HTH_ARAC"/>
    <property type="match status" value="1"/>
</dbReference>
<evidence type="ECO:0000256" key="1">
    <source>
        <dbReference type="ARBA" id="ARBA00023015"/>
    </source>
</evidence>
<dbReference type="Gene3D" id="1.10.10.60">
    <property type="entry name" value="Homeodomain-like"/>
    <property type="match status" value="2"/>
</dbReference>
<protein>
    <submittedName>
        <fullName evidence="6">AraC family transcriptional regulator</fullName>
    </submittedName>
</protein>
<dbReference type="InterPro" id="IPR041522">
    <property type="entry name" value="CdaR_GGDEF"/>
</dbReference>
<dbReference type="AlphaFoldDB" id="A0A4Q9DUI2"/>
<dbReference type="RefSeq" id="WP_131013288.1">
    <property type="nucleotide sequence ID" value="NZ_SIRE01000007.1"/>
</dbReference>
<feature type="transmembrane region" description="Helical" evidence="4">
    <location>
        <begin position="304"/>
        <end position="328"/>
    </location>
</feature>
<dbReference type="InterPro" id="IPR009057">
    <property type="entry name" value="Homeodomain-like_sf"/>
</dbReference>
<evidence type="ECO:0000256" key="2">
    <source>
        <dbReference type="ARBA" id="ARBA00023125"/>
    </source>
</evidence>
<reference evidence="6 7" key="1">
    <citation type="submission" date="2019-02" db="EMBL/GenBank/DDBJ databases">
        <title>Paenibacillus sp. nov., isolated from surface-sterilized tissue of Thalictrum simplex L.</title>
        <authorList>
            <person name="Tuo L."/>
        </authorList>
    </citation>
    <scope>NUCLEOTIDE SEQUENCE [LARGE SCALE GENOMIC DNA]</scope>
    <source>
        <strain evidence="6 7">N2SHLJ1</strain>
    </source>
</reference>
<dbReference type="GO" id="GO:0043565">
    <property type="term" value="F:sequence-specific DNA binding"/>
    <property type="evidence" value="ECO:0007669"/>
    <property type="project" value="InterPro"/>
</dbReference>
<dbReference type="PANTHER" id="PTHR43280">
    <property type="entry name" value="ARAC-FAMILY TRANSCRIPTIONAL REGULATOR"/>
    <property type="match status" value="1"/>
</dbReference>
<dbReference type="InterPro" id="IPR018060">
    <property type="entry name" value="HTH_AraC"/>
</dbReference>
<dbReference type="Pfam" id="PF12833">
    <property type="entry name" value="HTH_18"/>
    <property type="match status" value="1"/>
</dbReference>
<dbReference type="InterPro" id="IPR018062">
    <property type="entry name" value="HTH_AraC-typ_CS"/>
</dbReference>
<feature type="transmembrane region" description="Helical" evidence="4">
    <location>
        <begin position="26"/>
        <end position="46"/>
    </location>
</feature>
<dbReference type="GO" id="GO:0003700">
    <property type="term" value="F:DNA-binding transcription factor activity"/>
    <property type="evidence" value="ECO:0007669"/>
    <property type="project" value="InterPro"/>
</dbReference>
<dbReference type="OrthoDB" id="1975037at2"/>
<keyword evidence="4" id="KW-0812">Transmembrane</keyword>
<evidence type="ECO:0000256" key="4">
    <source>
        <dbReference type="SAM" id="Phobius"/>
    </source>
</evidence>
<evidence type="ECO:0000313" key="6">
    <source>
        <dbReference type="EMBL" id="TBL79343.1"/>
    </source>
</evidence>
<comment type="caution">
    <text evidence="6">The sequence shown here is derived from an EMBL/GenBank/DDBJ whole genome shotgun (WGS) entry which is preliminary data.</text>
</comment>
<dbReference type="SUPFAM" id="SSF46689">
    <property type="entry name" value="Homeodomain-like"/>
    <property type="match status" value="2"/>
</dbReference>
<evidence type="ECO:0000259" key="5">
    <source>
        <dbReference type="PROSITE" id="PS01124"/>
    </source>
</evidence>
<dbReference type="PROSITE" id="PS00041">
    <property type="entry name" value="HTH_ARAC_FAMILY_1"/>
    <property type="match status" value="1"/>
</dbReference>
<dbReference type="Pfam" id="PF17853">
    <property type="entry name" value="GGDEF_2"/>
    <property type="match status" value="1"/>
</dbReference>
<keyword evidence="4" id="KW-0472">Membrane</keyword>
<keyword evidence="1" id="KW-0805">Transcription regulation</keyword>
<feature type="domain" description="HTH araC/xylS-type" evidence="5">
    <location>
        <begin position="676"/>
        <end position="773"/>
    </location>
</feature>
<dbReference type="Proteomes" id="UP000293142">
    <property type="component" value="Unassembled WGS sequence"/>
</dbReference>
<dbReference type="PROSITE" id="PS01124">
    <property type="entry name" value="HTH_ARAC_FAMILY_2"/>
    <property type="match status" value="1"/>
</dbReference>
<keyword evidence="4" id="KW-1133">Transmembrane helix</keyword>
<keyword evidence="2" id="KW-0238">DNA-binding</keyword>
<sequence length="775" mass="88040">MENWLLKVLRLRGAKPLGQRKYLHKLIWLGCISVCIPVILASVVYYQFSMNRVKQQIAKESDAALMMMKDRAERVLQGIEQDSLQLAVGPELTDFFNHQAQDNSLIWHRNFLDRIALVKYGNSFIDELYYYSPAEEVVLSNRYGAISKDSYKHSADIDLLLKEGKLSQWAYLPAGQKDGMVTFARMLPVIGGSTPQGVLGIEIDVSAFTGMLEAGTFVLPQGSELLIANYQKLQDEAKLNNQELSGLLAGLPAIAQIRSSDKGADRFFAEGLGGEHAEFLYLKNVYGRTYITVIPEQLIAGQLIWIRVGTILILSFLLVLGIMLTYFITKRAYNPIEQLFRHSRELSFGSISSKEDEFDFIKECLDFLNKETKKLGSYMEKIEPTLREKCIQQLLGGDYSRYEPLLRECEEYGISTSSTTVALAAEAENLTKDKRFLPEDKGIIAFVIANVMQEILQQNEAFTGYAVPYQGRGVALLQFPHDKTVTYMSEQTLRYAEAVRVSLKKALSFEVSVGIGRFYAHVADVPVSYKEADLALQYRVYREADRILYIEELEHAKKQATLKYPRQLEHEMLNALENGDVHNAAACLAQFADAMRESESYVFIYQSYHMLLSAAIASLEQHGGSIADIVEHNLFGQLKDKLTSKEIYDWFEETVFPLYKWLTENYRSDAAQTLIQRVCRHIRQHCGDDVSLVQCADMVGVSPSYLSRLFKKETGMNFLDFVVECKVEEAKKLLTQTDQTVSDIAEAVGYSERNLSRIFQRLTKMTPSTFRSKHR</sequence>
<gene>
    <name evidence="6" type="ORF">EYB31_10520</name>
</gene>